<keyword evidence="1" id="KW-1133">Transmembrane helix</keyword>
<feature type="transmembrane region" description="Helical" evidence="1">
    <location>
        <begin position="226"/>
        <end position="247"/>
    </location>
</feature>
<feature type="transmembrane region" description="Helical" evidence="1">
    <location>
        <begin position="136"/>
        <end position="167"/>
    </location>
</feature>
<feature type="transmembrane region" description="Helical" evidence="1">
    <location>
        <begin position="54"/>
        <end position="74"/>
    </location>
</feature>
<dbReference type="PANTHER" id="PTHR36832:SF1">
    <property type="entry name" value="SLR1174 PROTEIN"/>
    <property type="match status" value="1"/>
</dbReference>
<feature type="transmembrane region" description="Helical" evidence="1">
    <location>
        <begin position="109"/>
        <end position="130"/>
    </location>
</feature>
<evidence type="ECO:0000256" key="1">
    <source>
        <dbReference type="SAM" id="Phobius"/>
    </source>
</evidence>
<protein>
    <recommendedName>
        <fullName evidence="4">ABC transporter permease</fullName>
    </recommendedName>
</protein>
<comment type="caution">
    <text evidence="2">The sequence shown here is derived from an EMBL/GenBank/DDBJ whole genome shotgun (WGS) entry which is preliminary data.</text>
</comment>
<evidence type="ECO:0008006" key="4">
    <source>
        <dbReference type="Google" id="ProtNLM"/>
    </source>
</evidence>
<dbReference type="InterPro" id="IPR010390">
    <property type="entry name" value="ABC-2_transporter-like"/>
</dbReference>
<reference evidence="2 3" key="1">
    <citation type="submission" date="2017-03" db="EMBL/GenBank/DDBJ databases">
        <title>wgs assembly of Dolosigranulum pigrum KPL CDC strains.</title>
        <authorList>
            <person name="Brugger S.D."/>
            <person name="Pettigrew M."/>
            <person name="Kong Y."/>
            <person name="Lemon K.P."/>
        </authorList>
    </citation>
    <scope>NUCLEOTIDE SEQUENCE [LARGE SCALE GENOMIC DNA]</scope>
    <source>
        <strain evidence="2 3">KPL1931_CDC4294-98</strain>
    </source>
</reference>
<dbReference type="AlphaFoldDB" id="A0A328KVP0"/>
<evidence type="ECO:0000313" key="3">
    <source>
        <dbReference type="Proteomes" id="UP000249099"/>
    </source>
</evidence>
<sequence>MSMGKYIEIFKVNLKRSLMYRANFNMGLVGRIIEGLTLFYVWKSVYMAGSVKGYSFMTMVSYIILSMVIAPIFFPRHIFKIGDLVKTGKLSQYILKPYSFMGDIFAAELANKVVDGVILSIIVILNYAMMTDDTETYFFLSVASLVINFLCMFVFGMLVGNIVFYLTDTWPLKPLYNALIMLAGGGYFPLDLLPKGVYNVVRFSPFPLFSYVNIKNLQGNIGFDEIIFYINLSLFYLVLFLVLHQIIWNISLKRYEEVLS</sequence>
<dbReference type="PANTHER" id="PTHR36832">
    <property type="entry name" value="SLR1174 PROTEIN-RELATED"/>
    <property type="match status" value="1"/>
</dbReference>
<feature type="transmembrane region" description="Helical" evidence="1">
    <location>
        <begin position="174"/>
        <end position="190"/>
    </location>
</feature>
<dbReference type="Pfam" id="PF06182">
    <property type="entry name" value="ABC2_membrane_6"/>
    <property type="match status" value="1"/>
</dbReference>
<keyword evidence="1" id="KW-0472">Membrane</keyword>
<name>A0A328KVP0_9LACT</name>
<organism evidence="2 3">
    <name type="scientific">Dolosigranulum pigrum</name>
    <dbReference type="NCBI Taxonomy" id="29394"/>
    <lineage>
        <taxon>Bacteria</taxon>
        <taxon>Bacillati</taxon>
        <taxon>Bacillota</taxon>
        <taxon>Bacilli</taxon>
        <taxon>Lactobacillales</taxon>
        <taxon>Carnobacteriaceae</taxon>
        <taxon>Dolosigranulum</taxon>
    </lineage>
</organism>
<proteinExistence type="predicted"/>
<accession>A0A328KVP0</accession>
<dbReference type="Proteomes" id="UP000249099">
    <property type="component" value="Unassembled WGS sequence"/>
</dbReference>
<feature type="transmembrane region" description="Helical" evidence="1">
    <location>
        <begin position="20"/>
        <end position="42"/>
    </location>
</feature>
<evidence type="ECO:0000313" key="2">
    <source>
        <dbReference type="EMBL" id="RAN63881.1"/>
    </source>
</evidence>
<dbReference type="EMBL" id="NAQV01000011">
    <property type="protein sequence ID" value="RAN63881.1"/>
    <property type="molecule type" value="Genomic_DNA"/>
</dbReference>
<keyword evidence="1" id="KW-0812">Transmembrane</keyword>
<gene>
    <name evidence="2" type="ORF">B8A44_03815</name>
</gene>